<name>A0A4Q4MIQ4_9PLEO</name>
<dbReference type="EMBL" id="PDXA01000017">
    <property type="protein sequence ID" value="RYN50682.1"/>
    <property type="molecule type" value="Genomic_DNA"/>
</dbReference>
<reference evidence="2" key="1">
    <citation type="journal article" date="2019" name="bioRxiv">
        <title>Genomics, evolutionary history and diagnostics of the Alternaria alternata species group including apple and Asian pear pathotypes.</title>
        <authorList>
            <person name="Armitage A.D."/>
            <person name="Cockerton H.M."/>
            <person name="Sreenivasaprasad S."/>
            <person name="Woodhall J.W."/>
            <person name="Lane C.R."/>
            <person name="Harrison R.J."/>
            <person name="Clarkson J.P."/>
        </authorList>
    </citation>
    <scope>NUCLEOTIDE SEQUENCE [LARGE SCALE GENOMIC DNA]</scope>
    <source>
        <strain evidence="2">FERA 1082</strain>
    </source>
</reference>
<protein>
    <submittedName>
        <fullName evidence="1">Uncharacterized protein</fullName>
    </submittedName>
</protein>
<gene>
    <name evidence="1" type="ORF">AA0114_g5771</name>
</gene>
<proteinExistence type="predicted"/>
<dbReference type="AlphaFoldDB" id="A0A4Q4MIQ4"/>
<evidence type="ECO:0000313" key="1">
    <source>
        <dbReference type="EMBL" id="RYN50682.1"/>
    </source>
</evidence>
<evidence type="ECO:0000313" key="2">
    <source>
        <dbReference type="Proteomes" id="UP000292402"/>
    </source>
</evidence>
<comment type="caution">
    <text evidence="1">The sequence shown here is derived from an EMBL/GenBank/DDBJ whole genome shotgun (WGS) entry which is preliminary data.</text>
</comment>
<dbReference type="Proteomes" id="UP000292402">
    <property type="component" value="Unassembled WGS sequence"/>
</dbReference>
<sequence>MFDKRLRHIPTPQFHTSVLQAIDKDNIAKIN</sequence>
<accession>A0A4Q4MIQ4</accession>
<organism evidence="1 2">
    <name type="scientific">Alternaria tenuissima</name>
    <dbReference type="NCBI Taxonomy" id="119927"/>
    <lineage>
        <taxon>Eukaryota</taxon>
        <taxon>Fungi</taxon>
        <taxon>Dikarya</taxon>
        <taxon>Ascomycota</taxon>
        <taxon>Pezizomycotina</taxon>
        <taxon>Dothideomycetes</taxon>
        <taxon>Pleosporomycetidae</taxon>
        <taxon>Pleosporales</taxon>
        <taxon>Pleosporineae</taxon>
        <taxon>Pleosporaceae</taxon>
        <taxon>Alternaria</taxon>
        <taxon>Alternaria sect. Alternaria</taxon>
        <taxon>Alternaria alternata complex</taxon>
    </lineage>
</organism>